<dbReference type="Proteomes" id="UP000236641">
    <property type="component" value="Unassembled WGS sequence"/>
</dbReference>
<comment type="caution">
    <text evidence="2">The sequence shown here is derived from an EMBL/GenBank/DDBJ whole genome shotgun (WGS) entry which is preliminary data.</text>
</comment>
<evidence type="ECO:0008006" key="4">
    <source>
        <dbReference type="Google" id="ProtNLM"/>
    </source>
</evidence>
<gene>
    <name evidence="2" type="ORF">C1T31_02410</name>
</gene>
<proteinExistence type="predicted"/>
<feature type="signal peptide" evidence="1">
    <location>
        <begin position="1"/>
        <end position="18"/>
    </location>
</feature>
<evidence type="ECO:0000313" key="2">
    <source>
        <dbReference type="EMBL" id="PNQ75009.1"/>
    </source>
</evidence>
<organism evidence="2 3">
    <name type="scientific">Hanstruepera neustonica</name>
    <dbReference type="NCBI Taxonomy" id="1445657"/>
    <lineage>
        <taxon>Bacteria</taxon>
        <taxon>Pseudomonadati</taxon>
        <taxon>Bacteroidota</taxon>
        <taxon>Flavobacteriia</taxon>
        <taxon>Flavobacteriales</taxon>
        <taxon>Flavobacteriaceae</taxon>
        <taxon>Hanstruepera</taxon>
    </lineage>
</organism>
<sequence length="120" mass="13577">MKLSLFAVLLFLSLNVFAQEEITNCEVTLTKEAFLQKPIPDSCFGLSVDEIPPKIRSFKIKFRKHPSISLHGNQLNGLGKNYLKMTPVGDYITIFDIKLLEESNIKPPKSIVIEIVSKKE</sequence>
<accession>A0A2K1E403</accession>
<evidence type="ECO:0000313" key="3">
    <source>
        <dbReference type="Proteomes" id="UP000236641"/>
    </source>
</evidence>
<dbReference type="RefSeq" id="WP_103050860.1">
    <property type="nucleotide sequence ID" value="NZ_POWF01000001.1"/>
</dbReference>
<keyword evidence="1" id="KW-0732">Signal</keyword>
<dbReference type="EMBL" id="POWF01000001">
    <property type="protein sequence ID" value="PNQ75009.1"/>
    <property type="molecule type" value="Genomic_DNA"/>
</dbReference>
<name>A0A2K1E403_9FLAO</name>
<reference evidence="2 3" key="1">
    <citation type="submission" date="2018-01" db="EMBL/GenBank/DDBJ databases">
        <title>The draft genome of Hanstruepera neustonica JCM19743.</title>
        <authorList>
            <person name="He R.-H."/>
            <person name="Du Z.-J."/>
        </authorList>
    </citation>
    <scope>NUCLEOTIDE SEQUENCE [LARGE SCALE GENOMIC DNA]</scope>
    <source>
        <strain evidence="2 3">JCM19743</strain>
    </source>
</reference>
<protein>
    <recommendedName>
        <fullName evidence="4">Gliding motility-associated protein GldM C-terminal domain-containing protein</fullName>
    </recommendedName>
</protein>
<evidence type="ECO:0000256" key="1">
    <source>
        <dbReference type="SAM" id="SignalP"/>
    </source>
</evidence>
<feature type="chain" id="PRO_5014443929" description="Gliding motility-associated protein GldM C-terminal domain-containing protein" evidence="1">
    <location>
        <begin position="19"/>
        <end position="120"/>
    </location>
</feature>
<keyword evidence="3" id="KW-1185">Reference proteome</keyword>
<dbReference type="AlphaFoldDB" id="A0A2K1E403"/>